<feature type="region of interest" description="Disordered" evidence="1">
    <location>
        <begin position="651"/>
        <end position="711"/>
    </location>
</feature>
<keyword evidence="3" id="KW-1185">Reference proteome</keyword>
<reference evidence="2 3" key="1">
    <citation type="submission" date="2016-07" db="EMBL/GenBank/DDBJ databases">
        <title>Draft genome of the white-rot fungus Obba rivulosa 3A-2.</title>
        <authorList>
            <consortium name="DOE Joint Genome Institute"/>
            <person name="Miettinen O."/>
            <person name="Riley R."/>
            <person name="Acob R."/>
            <person name="Barry K."/>
            <person name="Cullen D."/>
            <person name="De Vries R."/>
            <person name="Hainaut M."/>
            <person name="Hatakka A."/>
            <person name="Henrissat B."/>
            <person name="Hilden K."/>
            <person name="Kuo R."/>
            <person name="Labutti K."/>
            <person name="Lipzen A."/>
            <person name="Makela M.R."/>
            <person name="Sandor L."/>
            <person name="Spatafora J.W."/>
            <person name="Grigoriev I.V."/>
            <person name="Hibbett D.S."/>
        </authorList>
    </citation>
    <scope>NUCLEOTIDE SEQUENCE [LARGE SCALE GENOMIC DNA]</scope>
    <source>
        <strain evidence="2 3">3A-2</strain>
    </source>
</reference>
<protein>
    <recommendedName>
        <fullName evidence="4">PH domain-containing protein</fullName>
    </recommendedName>
</protein>
<dbReference type="AlphaFoldDB" id="A0A8E2DN28"/>
<dbReference type="Proteomes" id="UP000250043">
    <property type="component" value="Unassembled WGS sequence"/>
</dbReference>
<accession>A0A8E2DN28</accession>
<feature type="compositionally biased region" description="Low complexity" evidence="1">
    <location>
        <begin position="139"/>
        <end position="151"/>
    </location>
</feature>
<evidence type="ECO:0008006" key="4">
    <source>
        <dbReference type="Google" id="ProtNLM"/>
    </source>
</evidence>
<feature type="compositionally biased region" description="Low complexity" evidence="1">
    <location>
        <begin position="344"/>
        <end position="355"/>
    </location>
</feature>
<feature type="region of interest" description="Disordered" evidence="1">
    <location>
        <begin position="130"/>
        <end position="152"/>
    </location>
</feature>
<feature type="region of interest" description="Disordered" evidence="1">
    <location>
        <begin position="62"/>
        <end position="93"/>
    </location>
</feature>
<sequence length="1007" mass="110114">MSRYPPFATLEGLSESLEVLPVACRFVSTDQWLVTHLQTSWTIAQVKDWLIAKFVSTSSSRLLPTHPSRRRRRPASPITFSTGQFHRKKGADTAPLYSGDAEDEFDSLDELSDDPQTRYKYTRRAREFDYIASPPPHGRSLSSPPSRTSLSDAGGLVDTARFTLISFSNGQLLEDHFNLEWYSLHPHELLELYAQPDNATISPDRLVSLPRGHVEEYIRPYYEARVRFVRLESVDADLFGLYDRISPLPGAGHDQDVETGSKHGSVMTASTDVTTRGLRQGARRKKKIGWRDRWIMVYGNSLRVYKDRNDAQPIYEAPLNALLALRGADDVRADLLHSLRAKSKPSSTTPFTSPGSSPPLLSPFSSPPLGPYTSSLPGGRRYADKHINAGRLICAQFNLGRQPPTHGLHLPGMGDREQANASDGVSVGGGWWRRAHKETPPGAVSSHGLGDYFGTRKAGYTECHSEDDLHDEKAEGEASGSVRVEDSAWFLFDVSTDGVYDGLLRVLHREAPPYCASSFLPLSLDLRRGSIQDSMSEASDAFASLGMSPTAMGKPTSFASSSRTSPPPFSLSPSYFSPIISVHATSEPRSTIGSSDKPTVSAIKGTSLPYPDWRVSVVRRARKAGLGAVGRAKELVMFGVEGDEHMLPDRAETDTKEASSTTHPPDVVGALELGSPKHEGDLIGGSQLGHPFSDDSDSSSSSSSETGDSEYEWKDWMEDLYRQRPQRGHASAVSSSAEINSPPDLAEYLQDNGIGIYNPKARAEPIDIRRPFPTPRTLSSYASADSLFKRTVHKQMSQQHIAGPVSAPGSPSHAVEFMRLRRTRSSRPSSPLAYPSFDIASDPSQLSQSDHGHGRFTQRSFEPGMLMLPPRLPGLSMTPIDQPAVSLDEDVQASPSKKGKERARDTSASAEVSRESRRRRKSSKKSTTPEDSQTKKRKKRKDTQTAPPSAVETVSPTTAPSSRPGIELPRPKLSLSPTLAAPAETPLASESSPSSGSIRFATPYISD</sequence>
<evidence type="ECO:0000313" key="3">
    <source>
        <dbReference type="Proteomes" id="UP000250043"/>
    </source>
</evidence>
<feature type="region of interest" description="Disordered" evidence="1">
    <location>
        <begin position="793"/>
        <end position="1007"/>
    </location>
</feature>
<feature type="region of interest" description="Disordered" evidence="1">
    <location>
        <begin position="341"/>
        <end position="377"/>
    </location>
</feature>
<feature type="compositionally biased region" description="Low complexity" evidence="1">
    <location>
        <begin position="976"/>
        <end position="995"/>
    </location>
</feature>
<name>A0A8E2DN28_9APHY</name>
<gene>
    <name evidence="2" type="ORF">OBBRIDRAFT_886637</name>
</gene>
<dbReference type="SUPFAM" id="SSF50729">
    <property type="entry name" value="PH domain-like"/>
    <property type="match status" value="1"/>
</dbReference>
<feature type="compositionally biased region" description="Low complexity" evidence="1">
    <location>
        <begin position="863"/>
        <end position="875"/>
    </location>
</feature>
<proteinExistence type="predicted"/>
<evidence type="ECO:0000313" key="2">
    <source>
        <dbReference type="EMBL" id="OCH91944.1"/>
    </source>
</evidence>
<organism evidence="2 3">
    <name type="scientific">Obba rivulosa</name>
    <dbReference type="NCBI Taxonomy" id="1052685"/>
    <lineage>
        <taxon>Eukaryota</taxon>
        <taxon>Fungi</taxon>
        <taxon>Dikarya</taxon>
        <taxon>Basidiomycota</taxon>
        <taxon>Agaricomycotina</taxon>
        <taxon>Agaricomycetes</taxon>
        <taxon>Polyporales</taxon>
        <taxon>Gelatoporiaceae</taxon>
        <taxon>Obba</taxon>
    </lineage>
</organism>
<evidence type="ECO:0000256" key="1">
    <source>
        <dbReference type="SAM" id="MobiDB-lite"/>
    </source>
</evidence>
<dbReference type="EMBL" id="KV722377">
    <property type="protein sequence ID" value="OCH91944.1"/>
    <property type="molecule type" value="Genomic_DNA"/>
</dbReference>
<feature type="compositionally biased region" description="Polar residues" evidence="1">
    <location>
        <begin position="944"/>
        <end position="961"/>
    </location>
</feature>
<feature type="compositionally biased region" description="Pro residues" evidence="1">
    <location>
        <begin position="356"/>
        <end position="370"/>
    </location>
</feature>
<dbReference type="OrthoDB" id="3225203at2759"/>